<comment type="caution">
    <text evidence="1">The sequence shown here is derived from an EMBL/GenBank/DDBJ whole genome shotgun (WGS) entry which is preliminary data.</text>
</comment>
<dbReference type="Gene3D" id="3.40.50.720">
    <property type="entry name" value="NAD(P)-binding Rossmann-like Domain"/>
    <property type="match status" value="1"/>
</dbReference>
<evidence type="ECO:0000313" key="2">
    <source>
        <dbReference type="Proteomes" id="UP000189229"/>
    </source>
</evidence>
<dbReference type="InterPro" id="IPR036291">
    <property type="entry name" value="NAD(P)-bd_dom_sf"/>
</dbReference>
<dbReference type="AlphaFoldDB" id="A0A1V3WD45"/>
<dbReference type="EMBL" id="MVBM01000013">
    <property type="protein sequence ID" value="OOK64191.1"/>
    <property type="molecule type" value="Genomic_DNA"/>
</dbReference>
<evidence type="ECO:0000313" key="1">
    <source>
        <dbReference type="EMBL" id="OOK64191.1"/>
    </source>
</evidence>
<accession>A0A1V3WD45</accession>
<dbReference type="Proteomes" id="UP000189229">
    <property type="component" value="Unassembled WGS sequence"/>
</dbReference>
<reference evidence="1 2" key="1">
    <citation type="submission" date="2017-02" db="EMBL/GenBank/DDBJ databases">
        <title>Complete genome sequences of Mycobacterium kansasii strains isolated from rhesus macaques.</title>
        <authorList>
            <person name="Panda A."/>
            <person name="Nagaraj S."/>
            <person name="Zhao X."/>
            <person name="Tettelin H."/>
            <person name="Detolla L.J."/>
        </authorList>
    </citation>
    <scope>NUCLEOTIDE SEQUENCE [LARGE SCALE GENOMIC DNA]</scope>
    <source>
        <strain evidence="1 2">11-3813</strain>
    </source>
</reference>
<dbReference type="SUPFAM" id="SSF51735">
    <property type="entry name" value="NAD(P)-binding Rossmann-fold domains"/>
    <property type="match status" value="1"/>
</dbReference>
<sequence>MQDKSILITGATGSLGSVAARALADAGARLTLTGGNAAGLAELVEDAGIDNAVVVERRPETRPTRRPWWLRPLPTTAALTGFWWRRA</sequence>
<proteinExistence type="predicted"/>
<gene>
    <name evidence="1" type="ORF">BZL30_9242</name>
</gene>
<protein>
    <submittedName>
        <fullName evidence="1">Short chain dehydrogenase family protein</fullName>
    </submittedName>
</protein>
<organism evidence="1 2">
    <name type="scientific">Mycobacterium kansasii</name>
    <dbReference type="NCBI Taxonomy" id="1768"/>
    <lineage>
        <taxon>Bacteria</taxon>
        <taxon>Bacillati</taxon>
        <taxon>Actinomycetota</taxon>
        <taxon>Actinomycetes</taxon>
        <taxon>Mycobacteriales</taxon>
        <taxon>Mycobacteriaceae</taxon>
        <taxon>Mycobacterium</taxon>
    </lineage>
</organism>
<name>A0A1V3WD45_MYCKA</name>